<comment type="pathway">
    <text evidence="6">Alkaloid degradation; nicotine degradation.</text>
</comment>
<feature type="domain" description="2Fe-2S ferredoxin-type" evidence="7">
    <location>
        <begin position="8"/>
        <end position="84"/>
    </location>
</feature>
<keyword evidence="5" id="KW-0411">Iron-sulfur</keyword>
<dbReference type="InterPro" id="IPR002888">
    <property type="entry name" value="2Fe-2S-bd"/>
</dbReference>
<keyword evidence="1" id="KW-0001">2Fe-2S</keyword>
<dbReference type="AlphaFoldDB" id="A0A1G7SC53"/>
<dbReference type="InterPro" id="IPR036010">
    <property type="entry name" value="2Fe-2S_ferredoxin-like_sf"/>
</dbReference>
<dbReference type="SUPFAM" id="SSF54292">
    <property type="entry name" value="2Fe-2S ferredoxin-like"/>
    <property type="match status" value="1"/>
</dbReference>
<dbReference type="OrthoDB" id="3530637at2"/>
<dbReference type="InterPro" id="IPR006058">
    <property type="entry name" value="2Fe2S_fd_BS"/>
</dbReference>
<evidence type="ECO:0000259" key="7">
    <source>
        <dbReference type="PROSITE" id="PS51085"/>
    </source>
</evidence>
<dbReference type="CDD" id="cd00207">
    <property type="entry name" value="fer2"/>
    <property type="match status" value="1"/>
</dbReference>
<dbReference type="GO" id="GO:0016491">
    <property type="term" value="F:oxidoreductase activity"/>
    <property type="evidence" value="ECO:0007669"/>
    <property type="project" value="UniProtKB-KW"/>
</dbReference>
<keyword evidence="9" id="KW-1185">Reference proteome</keyword>
<dbReference type="EMBL" id="FNCF01000003">
    <property type="protein sequence ID" value="SDG20616.1"/>
    <property type="molecule type" value="Genomic_DNA"/>
</dbReference>
<gene>
    <name evidence="8" type="ORF">SAMN05660324_1964</name>
</gene>
<evidence type="ECO:0000313" key="9">
    <source>
        <dbReference type="Proteomes" id="UP000198863"/>
    </source>
</evidence>
<dbReference type="GO" id="GO:0051537">
    <property type="term" value="F:2 iron, 2 sulfur cluster binding"/>
    <property type="evidence" value="ECO:0007669"/>
    <property type="project" value="UniProtKB-KW"/>
</dbReference>
<evidence type="ECO:0000256" key="3">
    <source>
        <dbReference type="ARBA" id="ARBA00023002"/>
    </source>
</evidence>
<dbReference type="PROSITE" id="PS00197">
    <property type="entry name" value="2FE2S_FER_1"/>
    <property type="match status" value="1"/>
</dbReference>
<dbReference type="Pfam" id="PF01799">
    <property type="entry name" value="Fer2_2"/>
    <property type="match status" value="1"/>
</dbReference>
<keyword evidence="3" id="KW-0560">Oxidoreductase</keyword>
<accession>A0A1G7SC53</accession>
<dbReference type="PANTHER" id="PTHR44379">
    <property type="entry name" value="OXIDOREDUCTASE WITH IRON-SULFUR SUBUNIT"/>
    <property type="match status" value="1"/>
</dbReference>
<dbReference type="InterPro" id="IPR051452">
    <property type="entry name" value="Diverse_Oxidoreductases"/>
</dbReference>
<reference evidence="9" key="1">
    <citation type="submission" date="2016-10" db="EMBL/GenBank/DDBJ databases">
        <authorList>
            <person name="Varghese N."/>
            <person name="Submissions S."/>
        </authorList>
    </citation>
    <scope>NUCLEOTIDE SEQUENCE [LARGE SCALE GENOMIC DNA]</scope>
    <source>
        <strain evidence="9">DSM 44526</strain>
    </source>
</reference>
<sequence length="160" mass="17340">MTQPSEHVSVQVEVNGRRYQRSVMARLTLSDFLRDELGLTGTKVGCEHGVCGACTVLIDNEPARSCLMLTVQANGKQIRTVESLASGREMSPLQACFQKHHALQCGFCTAGFLMSATALLEEGQPTREDIVETLSGHYCRCTGYSPIIDAVEEAAAKESS</sequence>
<evidence type="ECO:0000256" key="6">
    <source>
        <dbReference type="ARBA" id="ARBA00060707"/>
    </source>
</evidence>
<dbReference type="PANTHER" id="PTHR44379:SF8">
    <property type="entry name" value="XANTHINE DEHYDROGENASE IRON-SULFUR-BINDING SUBUNIT XDHC-RELATED"/>
    <property type="match status" value="1"/>
</dbReference>
<dbReference type="Pfam" id="PF00111">
    <property type="entry name" value="Fer2"/>
    <property type="match status" value="1"/>
</dbReference>
<dbReference type="SUPFAM" id="SSF47741">
    <property type="entry name" value="CO dehydrogenase ISP C-domain like"/>
    <property type="match status" value="1"/>
</dbReference>
<proteinExistence type="predicted"/>
<organism evidence="8 9">
    <name type="scientific">Klenkia brasiliensis</name>
    <dbReference type="NCBI Taxonomy" id="333142"/>
    <lineage>
        <taxon>Bacteria</taxon>
        <taxon>Bacillati</taxon>
        <taxon>Actinomycetota</taxon>
        <taxon>Actinomycetes</taxon>
        <taxon>Geodermatophilales</taxon>
        <taxon>Geodermatophilaceae</taxon>
        <taxon>Klenkia</taxon>
    </lineage>
</organism>
<evidence type="ECO:0000313" key="8">
    <source>
        <dbReference type="EMBL" id="SDG20616.1"/>
    </source>
</evidence>
<dbReference type="FunFam" id="3.10.20.30:FF:000020">
    <property type="entry name" value="Xanthine dehydrogenase iron-sulfur subunit"/>
    <property type="match status" value="1"/>
</dbReference>
<evidence type="ECO:0000256" key="5">
    <source>
        <dbReference type="ARBA" id="ARBA00023014"/>
    </source>
</evidence>
<evidence type="ECO:0000256" key="2">
    <source>
        <dbReference type="ARBA" id="ARBA00022723"/>
    </source>
</evidence>
<dbReference type="InterPro" id="IPR001041">
    <property type="entry name" value="2Fe-2S_ferredoxin-type"/>
</dbReference>
<evidence type="ECO:0000256" key="1">
    <source>
        <dbReference type="ARBA" id="ARBA00022714"/>
    </source>
</evidence>
<name>A0A1G7SC53_9ACTN</name>
<keyword evidence="4" id="KW-0408">Iron</keyword>
<dbReference type="Proteomes" id="UP000198863">
    <property type="component" value="Unassembled WGS sequence"/>
</dbReference>
<evidence type="ECO:0000256" key="4">
    <source>
        <dbReference type="ARBA" id="ARBA00023004"/>
    </source>
</evidence>
<dbReference type="GO" id="GO:0046872">
    <property type="term" value="F:metal ion binding"/>
    <property type="evidence" value="ECO:0007669"/>
    <property type="project" value="UniProtKB-KW"/>
</dbReference>
<dbReference type="InterPro" id="IPR012675">
    <property type="entry name" value="Beta-grasp_dom_sf"/>
</dbReference>
<keyword evidence="2" id="KW-0479">Metal-binding</keyword>
<dbReference type="Gene3D" id="3.10.20.30">
    <property type="match status" value="1"/>
</dbReference>
<dbReference type="Gene3D" id="1.10.150.120">
    <property type="entry name" value="[2Fe-2S]-binding domain"/>
    <property type="match status" value="1"/>
</dbReference>
<dbReference type="InterPro" id="IPR036884">
    <property type="entry name" value="2Fe-2S-bd_dom_sf"/>
</dbReference>
<dbReference type="PROSITE" id="PS51085">
    <property type="entry name" value="2FE2S_FER_2"/>
    <property type="match status" value="1"/>
</dbReference>
<protein>
    <submittedName>
        <fullName evidence="8">Carbon-monoxide dehydrogenase small subunit</fullName>
    </submittedName>
</protein>
<dbReference type="RefSeq" id="WP_091062004.1">
    <property type="nucleotide sequence ID" value="NZ_FNCF01000003.1"/>
</dbReference>